<reference evidence="2" key="1">
    <citation type="submission" date="2022-06" db="EMBL/GenBank/DDBJ databases">
        <authorList>
            <person name="Dietemann V."/>
            <person name="Ory F."/>
            <person name="Dainat B."/>
            <person name="Oberhansli S."/>
        </authorList>
    </citation>
    <scope>NUCLEOTIDE SEQUENCE</scope>
    <source>
        <strain evidence="2">Ena-SAMPLE-TAB-26-04-2022-14:26:32:270-5432</strain>
    </source>
</reference>
<gene>
    <name evidence="2" type="ORF">WJ0W_003602</name>
</gene>
<proteinExistence type="predicted"/>
<accession>A0ABM9G434</accession>
<evidence type="ECO:0000256" key="1">
    <source>
        <dbReference type="SAM" id="MobiDB-lite"/>
    </source>
</evidence>
<sequence length="129" mass="14451">MRIDSNHRFPSSTLRKSQQNDLLFEAVLKDAAKQEEEKQGDKKGRLVTAREGEYIRQYIVRPDGSRVLLSEAKQTFETEAMGNDPSAPNEAQPVQSGMSQNTKDMIGLLNFQVGAGITFTFNKQAEKSE</sequence>
<dbReference type="EMBL" id="CALYLO010000005">
    <property type="protein sequence ID" value="CAH8246367.1"/>
    <property type="molecule type" value="Genomic_DNA"/>
</dbReference>
<name>A0ABM9G434_9BACL</name>
<dbReference type="Proteomes" id="UP001154322">
    <property type="component" value="Unassembled WGS sequence"/>
</dbReference>
<dbReference type="RefSeq" id="WP_213427287.1">
    <property type="nucleotide sequence ID" value="NZ_AP031286.1"/>
</dbReference>
<evidence type="ECO:0000313" key="3">
    <source>
        <dbReference type="Proteomes" id="UP001154322"/>
    </source>
</evidence>
<keyword evidence="3" id="KW-1185">Reference proteome</keyword>
<protein>
    <submittedName>
        <fullName evidence="2">Uncharacterized protein</fullName>
    </submittedName>
</protein>
<comment type="caution">
    <text evidence="2">The sequence shown here is derived from an EMBL/GenBank/DDBJ whole genome shotgun (WGS) entry which is preliminary data.</text>
</comment>
<evidence type="ECO:0000313" key="2">
    <source>
        <dbReference type="EMBL" id="CAH8246367.1"/>
    </source>
</evidence>
<feature type="region of interest" description="Disordered" evidence="1">
    <location>
        <begin position="78"/>
        <end position="99"/>
    </location>
</feature>
<organism evidence="2 3">
    <name type="scientific">Paenibacillus melissococcoides</name>
    <dbReference type="NCBI Taxonomy" id="2912268"/>
    <lineage>
        <taxon>Bacteria</taxon>
        <taxon>Bacillati</taxon>
        <taxon>Bacillota</taxon>
        <taxon>Bacilli</taxon>
        <taxon>Bacillales</taxon>
        <taxon>Paenibacillaceae</taxon>
        <taxon>Paenibacillus</taxon>
    </lineage>
</organism>